<gene>
    <name evidence="1" type="ORF">FZO89_06090</name>
</gene>
<dbReference type="OrthoDB" id="9797415at2"/>
<dbReference type="GO" id="GO:0016787">
    <property type="term" value="F:hydrolase activity"/>
    <property type="evidence" value="ECO:0007669"/>
    <property type="project" value="UniProtKB-KW"/>
</dbReference>
<keyword evidence="1" id="KW-0378">Hydrolase</keyword>
<dbReference type="PANTHER" id="PTHR43611:SF3">
    <property type="entry name" value="FLAVIN MONONUCLEOTIDE HYDROLASE 1, CHLOROPLATIC"/>
    <property type="match status" value="1"/>
</dbReference>
<protein>
    <submittedName>
        <fullName evidence="1">HAD-IA family hydrolase</fullName>
    </submittedName>
</protein>
<evidence type="ECO:0000313" key="2">
    <source>
        <dbReference type="Proteomes" id="UP000324973"/>
    </source>
</evidence>
<dbReference type="PANTHER" id="PTHR43611">
    <property type="entry name" value="ALPHA-D-GLUCOSE 1-PHOSPHATE PHOSPHATASE"/>
    <property type="match status" value="1"/>
</dbReference>
<dbReference type="AlphaFoldDB" id="A0A5D4XPI7"/>
<dbReference type="InterPro" id="IPR023214">
    <property type="entry name" value="HAD_sf"/>
</dbReference>
<name>A0A5D4XPI7_9GAMM</name>
<organism evidence="1 2">
    <name type="scientific">Luteimonas viscosa</name>
    <dbReference type="NCBI Taxonomy" id="1132694"/>
    <lineage>
        <taxon>Bacteria</taxon>
        <taxon>Pseudomonadati</taxon>
        <taxon>Pseudomonadota</taxon>
        <taxon>Gammaproteobacteria</taxon>
        <taxon>Lysobacterales</taxon>
        <taxon>Lysobacteraceae</taxon>
        <taxon>Luteimonas</taxon>
    </lineage>
</organism>
<dbReference type="InterPro" id="IPR036412">
    <property type="entry name" value="HAD-like_sf"/>
</dbReference>
<dbReference type="SFLD" id="SFLDG01129">
    <property type="entry name" value="C1.5:_HAD__Beta-PGM__Phosphata"/>
    <property type="match status" value="1"/>
</dbReference>
<dbReference type="Pfam" id="PF00702">
    <property type="entry name" value="Hydrolase"/>
    <property type="match status" value="1"/>
</dbReference>
<dbReference type="EMBL" id="VTFT01000001">
    <property type="protein sequence ID" value="TYT25853.1"/>
    <property type="molecule type" value="Genomic_DNA"/>
</dbReference>
<accession>A0A5D4XPI7</accession>
<proteinExistence type="predicted"/>
<dbReference type="InterPro" id="IPR006439">
    <property type="entry name" value="HAD-SF_hydro_IA"/>
</dbReference>
<dbReference type="Gene3D" id="3.40.50.1000">
    <property type="entry name" value="HAD superfamily/HAD-like"/>
    <property type="match status" value="1"/>
</dbReference>
<dbReference type="Proteomes" id="UP000324973">
    <property type="component" value="Unassembled WGS sequence"/>
</dbReference>
<evidence type="ECO:0000313" key="1">
    <source>
        <dbReference type="EMBL" id="TYT25853.1"/>
    </source>
</evidence>
<dbReference type="SUPFAM" id="SSF56784">
    <property type="entry name" value="HAD-like"/>
    <property type="match status" value="1"/>
</dbReference>
<reference evidence="1 2" key="1">
    <citation type="submission" date="2019-08" db="EMBL/GenBank/DDBJ databases">
        <title>Luteimonas viscosus sp. nov., isolated from soil of a sunflower field.</title>
        <authorList>
            <person name="Jianli Z."/>
            <person name="Ying Z."/>
        </authorList>
    </citation>
    <scope>NUCLEOTIDE SEQUENCE [LARGE SCALE GENOMIC DNA]</scope>
    <source>
        <strain evidence="1 2">XBU10</strain>
    </source>
</reference>
<comment type="caution">
    <text evidence="1">The sequence shown here is derived from an EMBL/GenBank/DDBJ whole genome shotgun (WGS) entry which is preliminary data.</text>
</comment>
<dbReference type="NCBIfam" id="TIGR01509">
    <property type="entry name" value="HAD-SF-IA-v3"/>
    <property type="match status" value="1"/>
</dbReference>
<sequence>MRPRIRQLLFDFDEVLAKYHHEARIAFLGRHAGCAPERVREVLFASGLEREYDGGRIDTATYLARLGDGVGKVIDEATWIASRLAGSRADPALLAHVAALDASLPLAVLSNNGALMARAIPRVLGTAADRFEGRVLCSGGFGLRKPDPAIFTAALVHLGWDAGSTLFVDDSFRNVQGARHAGMHADTVTDLRSLRRVLRRFQLA</sequence>
<keyword evidence="2" id="KW-1185">Reference proteome</keyword>
<dbReference type="SFLD" id="SFLDS00003">
    <property type="entry name" value="Haloacid_Dehalogenase"/>
    <property type="match status" value="1"/>
</dbReference>
<dbReference type="RefSeq" id="WP_149102403.1">
    <property type="nucleotide sequence ID" value="NZ_VTFT01000001.1"/>
</dbReference>